<sequence length="236" mass="26158">MSTPPLAPPSSASFLEVLYGFDNDVDADSLVTAGSVTLVPETAQEDGNHNRVHFDDYAEFSAAGYPYFDLNYAHNSSSPVQASNPCSSFDKFPYNEYGVSNMSTTPDLDTFPTLSCGWKDPSQIINGSETILHHRLDSRSSASPVVDSFIPRNNRPSDAPIWDSGTDTRHEQFCERLMGMMNEESINPRLVLNFMRRKTAAGAGLPSRRHRAVHRDARTKLPLIYHGLSSTRLSQD</sequence>
<organism evidence="1 2">
    <name type="scientific">Favolaschia claudopus</name>
    <dbReference type="NCBI Taxonomy" id="2862362"/>
    <lineage>
        <taxon>Eukaryota</taxon>
        <taxon>Fungi</taxon>
        <taxon>Dikarya</taxon>
        <taxon>Basidiomycota</taxon>
        <taxon>Agaricomycotina</taxon>
        <taxon>Agaricomycetes</taxon>
        <taxon>Agaricomycetidae</taxon>
        <taxon>Agaricales</taxon>
        <taxon>Marasmiineae</taxon>
        <taxon>Mycenaceae</taxon>
        <taxon>Favolaschia</taxon>
    </lineage>
</organism>
<proteinExistence type="predicted"/>
<evidence type="ECO:0000313" key="2">
    <source>
        <dbReference type="Proteomes" id="UP001362999"/>
    </source>
</evidence>
<protein>
    <submittedName>
        <fullName evidence="1">Uncharacterized protein</fullName>
    </submittedName>
</protein>
<reference evidence="1 2" key="1">
    <citation type="journal article" date="2024" name="J Genomics">
        <title>Draft genome sequencing and assembly of Favolaschia claudopus CIRM-BRFM 2984 isolated from oak limbs.</title>
        <authorList>
            <person name="Navarro D."/>
            <person name="Drula E."/>
            <person name="Chaduli D."/>
            <person name="Cazenave R."/>
            <person name="Ahrendt S."/>
            <person name="Wang J."/>
            <person name="Lipzen A."/>
            <person name="Daum C."/>
            <person name="Barry K."/>
            <person name="Grigoriev I.V."/>
            <person name="Favel A."/>
            <person name="Rosso M.N."/>
            <person name="Martin F."/>
        </authorList>
    </citation>
    <scope>NUCLEOTIDE SEQUENCE [LARGE SCALE GENOMIC DNA]</scope>
    <source>
        <strain evidence="1 2">CIRM-BRFM 2984</strain>
    </source>
</reference>
<name>A0AAW0BTP5_9AGAR</name>
<dbReference type="AlphaFoldDB" id="A0AAW0BTP5"/>
<comment type="caution">
    <text evidence="1">The sequence shown here is derived from an EMBL/GenBank/DDBJ whole genome shotgun (WGS) entry which is preliminary data.</text>
</comment>
<dbReference type="EMBL" id="JAWWNJ010000026">
    <property type="protein sequence ID" value="KAK7030128.1"/>
    <property type="molecule type" value="Genomic_DNA"/>
</dbReference>
<keyword evidence="2" id="KW-1185">Reference proteome</keyword>
<dbReference type="Proteomes" id="UP001362999">
    <property type="component" value="Unassembled WGS sequence"/>
</dbReference>
<evidence type="ECO:0000313" key="1">
    <source>
        <dbReference type="EMBL" id="KAK7030128.1"/>
    </source>
</evidence>
<accession>A0AAW0BTP5</accession>
<gene>
    <name evidence="1" type="ORF">R3P38DRAFT_3266924</name>
</gene>